<dbReference type="EC" id="2.1.1.60" evidence="3"/>
<reference evidence="9" key="1">
    <citation type="submission" date="2022-02" db="EMBL/GenBank/DDBJ databases">
        <authorList>
            <person name="Giguere J D."/>
        </authorList>
    </citation>
    <scope>NUCLEOTIDE SEQUENCE</scope>
    <source>
        <strain evidence="9">CCAP 1055/1</strain>
    </source>
</reference>
<dbReference type="EMBL" id="OU594951">
    <property type="protein sequence ID" value="CAG9278249.1"/>
    <property type="molecule type" value="Genomic_DNA"/>
</dbReference>
<evidence type="ECO:0000256" key="6">
    <source>
        <dbReference type="ARBA" id="ARBA00022603"/>
    </source>
</evidence>
<dbReference type="GO" id="GO:0032259">
    <property type="term" value="P:methylation"/>
    <property type="evidence" value="ECO:0007669"/>
    <property type="project" value="UniProtKB-KW"/>
</dbReference>
<proteinExistence type="predicted"/>
<dbReference type="Pfam" id="PF10294">
    <property type="entry name" value="Methyltransf_16"/>
    <property type="match status" value="1"/>
</dbReference>
<evidence type="ECO:0000256" key="3">
    <source>
        <dbReference type="ARBA" id="ARBA00011914"/>
    </source>
</evidence>
<protein>
    <recommendedName>
        <fullName evidence="4">Calmodulin-lysine N-methyltransferase</fullName>
        <ecNumber evidence="3">2.1.1.60</ecNumber>
    </recommendedName>
</protein>
<dbReference type="PANTHER" id="PTHR13539">
    <property type="entry name" value="CALMODULIN-LYSINE N-METHYLTRANSFERASE"/>
    <property type="match status" value="1"/>
</dbReference>
<dbReference type="GO" id="GO:0005634">
    <property type="term" value="C:nucleus"/>
    <property type="evidence" value="ECO:0007669"/>
    <property type="project" value="UniProtKB-SubCell"/>
</dbReference>
<keyword evidence="8" id="KW-0539">Nucleus</keyword>
<evidence type="ECO:0000256" key="1">
    <source>
        <dbReference type="ARBA" id="ARBA00004123"/>
    </source>
</evidence>
<dbReference type="InterPro" id="IPR025800">
    <property type="entry name" value="CaM-Lys-N-MeTrfase"/>
</dbReference>
<keyword evidence="7" id="KW-0808">Transferase</keyword>
<keyword evidence="5" id="KW-0963">Cytoplasm</keyword>
<name>A0A8J9SWE8_PHATR</name>
<dbReference type="InterPro" id="IPR029063">
    <property type="entry name" value="SAM-dependent_MTases_sf"/>
</dbReference>
<accession>A0A8J9SWE8</accession>
<dbReference type="GO" id="GO:0005737">
    <property type="term" value="C:cytoplasm"/>
    <property type="evidence" value="ECO:0007669"/>
    <property type="project" value="UniProtKB-SubCell"/>
</dbReference>
<dbReference type="PANTHER" id="PTHR13539:SF3">
    <property type="entry name" value="CALMODULIN-LYSINE N-METHYLTRANSFERASE"/>
    <property type="match status" value="1"/>
</dbReference>
<evidence type="ECO:0000256" key="5">
    <source>
        <dbReference type="ARBA" id="ARBA00022490"/>
    </source>
</evidence>
<dbReference type="GO" id="GO:0018025">
    <property type="term" value="F:calmodulin-lysine N-methyltransferase activity"/>
    <property type="evidence" value="ECO:0007669"/>
    <property type="project" value="UniProtKB-EC"/>
</dbReference>
<evidence type="ECO:0000256" key="2">
    <source>
        <dbReference type="ARBA" id="ARBA00004496"/>
    </source>
</evidence>
<evidence type="ECO:0000313" key="9">
    <source>
        <dbReference type="EMBL" id="CAG9278249.1"/>
    </source>
</evidence>
<evidence type="ECO:0000256" key="8">
    <source>
        <dbReference type="ARBA" id="ARBA00023242"/>
    </source>
</evidence>
<comment type="subcellular location">
    <subcellularLocation>
        <location evidence="2">Cytoplasm</location>
    </subcellularLocation>
    <subcellularLocation>
        <location evidence="1">Nucleus</location>
    </subcellularLocation>
</comment>
<dbReference type="Proteomes" id="UP000836788">
    <property type="component" value="Chromosome 10"/>
</dbReference>
<dbReference type="AlphaFoldDB" id="A0A8J9SWE8"/>
<evidence type="ECO:0000256" key="4">
    <source>
        <dbReference type="ARBA" id="ARBA00020594"/>
    </source>
</evidence>
<keyword evidence="6" id="KW-0489">Methyltransferase</keyword>
<dbReference type="Gene3D" id="3.40.50.150">
    <property type="entry name" value="Vaccinia Virus protein VP39"/>
    <property type="match status" value="1"/>
</dbReference>
<evidence type="ECO:0000256" key="7">
    <source>
        <dbReference type="ARBA" id="ARBA00022679"/>
    </source>
</evidence>
<gene>
    <name evidence="9" type="ORF">PTTT1_LOCUS6340</name>
</gene>
<sequence length="425" mass="47996">MNSNEKSERAKKRWRLLRRALTKQTVEKTTGFPGYCLISGTITASDDDSLLGALSYIDYTTNVVQQIESSLLASLALNTSLRQIIFSFDHESLPLGRPPNLIELSQSLLSSCDLTSCEVESLPKEADHTESSALRISFEPSTASLCFAIKSYTSPTVAGVTLALTRERVRLQISLDELTTHHTTSIDNTGNICVWDCETTLAWAVLEQLENILGNLGRSVVVTELGSGMAGLAALSLCRSLPPCSTIYVTDGHINSIQNNMVNLRLMTVAELRPSTVDVFCQKLKWSLEEDQDKLDLPEEADLVLLSDCAHFEHYHGELLWTLIRATKVDGQVWMCHPERGNSLWRFLQLIDSVNDSASYGPLLRIEYWNHDLLDERHQTFLERHLDTYDPNVHRPRIYRLQKLRKNTEIDRAAIKLHIQKRDCN</sequence>
<organism evidence="9">
    <name type="scientific">Phaeodactylum tricornutum</name>
    <name type="common">Diatom</name>
    <dbReference type="NCBI Taxonomy" id="2850"/>
    <lineage>
        <taxon>Eukaryota</taxon>
        <taxon>Sar</taxon>
        <taxon>Stramenopiles</taxon>
        <taxon>Ochrophyta</taxon>
        <taxon>Bacillariophyta</taxon>
        <taxon>Bacillariophyceae</taxon>
        <taxon>Bacillariophycidae</taxon>
        <taxon>Naviculales</taxon>
        <taxon>Phaeodactylaceae</taxon>
        <taxon>Phaeodactylum</taxon>
    </lineage>
</organism>
<dbReference type="SUPFAM" id="SSF53335">
    <property type="entry name" value="S-adenosyl-L-methionine-dependent methyltransferases"/>
    <property type="match status" value="1"/>
</dbReference>
<dbReference type="InterPro" id="IPR019410">
    <property type="entry name" value="Methyltransf_16"/>
</dbReference>